<gene>
    <name evidence="2" type="ORF">XENORESO_007970</name>
</gene>
<evidence type="ECO:0000256" key="1">
    <source>
        <dbReference type="SAM" id="MobiDB-lite"/>
    </source>
</evidence>
<feature type="compositionally biased region" description="Low complexity" evidence="1">
    <location>
        <begin position="100"/>
        <end position="116"/>
    </location>
</feature>
<evidence type="ECO:0008006" key="4">
    <source>
        <dbReference type="Google" id="ProtNLM"/>
    </source>
</evidence>
<reference evidence="2 3" key="1">
    <citation type="submission" date="2021-06" db="EMBL/GenBank/DDBJ databases">
        <authorList>
            <person name="Palmer J.M."/>
        </authorList>
    </citation>
    <scope>NUCLEOTIDE SEQUENCE [LARGE SCALE GENOMIC DNA]</scope>
    <source>
        <strain evidence="2 3">XR_2019</strain>
        <tissue evidence="2">Muscle</tissue>
    </source>
</reference>
<accession>A0ABV0W964</accession>
<name>A0ABV0W964_9TELE</name>
<feature type="region of interest" description="Disordered" evidence="1">
    <location>
        <begin position="64"/>
        <end position="116"/>
    </location>
</feature>
<keyword evidence="3" id="KW-1185">Reference proteome</keyword>
<feature type="non-terminal residue" evidence="2">
    <location>
        <position position="1"/>
    </location>
</feature>
<organism evidence="2 3">
    <name type="scientific">Xenotaenia resolanae</name>
    <dbReference type="NCBI Taxonomy" id="208358"/>
    <lineage>
        <taxon>Eukaryota</taxon>
        <taxon>Metazoa</taxon>
        <taxon>Chordata</taxon>
        <taxon>Craniata</taxon>
        <taxon>Vertebrata</taxon>
        <taxon>Euteleostomi</taxon>
        <taxon>Actinopterygii</taxon>
        <taxon>Neopterygii</taxon>
        <taxon>Teleostei</taxon>
        <taxon>Neoteleostei</taxon>
        <taxon>Acanthomorphata</taxon>
        <taxon>Ovalentaria</taxon>
        <taxon>Atherinomorphae</taxon>
        <taxon>Cyprinodontiformes</taxon>
        <taxon>Goodeidae</taxon>
        <taxon>Xenotaenia</taxon>
    </lineage>
</organism>
<feature type="compositionally biased region" description="Polar residues" evidence="1">
    <location>
        <begin position="90"/>
        <end position="99"/>
    </location>
</feature>
<evidence type="ECO:0000313" key="3">
    <source>
        <dbReference type="Proteomes" id="UP001444071"/>
    </source>
</evidence>
<dbReference type="Proteomes" id="UP001444071">
    <property type="component" value="Unassembled WGS sequence"/>
</dbReference>
<dbReference type="EMBL" id="JAHRIM010032570">
    <property type="protein sequence ID" value="MEQ2265493.1"/>
    <property type="molecule type" value="Genomic_DNA"/>
</dbReference>
<evidence type="ECO:0000313" key="2">
    <source>
        <dbReference type="EMBL" id="MEQ2265493.1"/>
    </source>
</evidence>
<comment type="caution">
    <text evidence="2">The sequence shown here is derived from an EMBL/GenBank/DDBJ whole genome shotgun (WGS) entry which is preliminary data.</text>
</comment>
<sequence length="116" mass="12449">GTVLAPFLFTFYTADVSINSPGCHLKTFSDDSAIVCLIAGENSDTSFIQHNLFELSQRNLLRVHNEPPKPASAPMPGGIGGGLLPSQLSTHRATTRNHQTCSSYSESSDTSTHTSR</sequence>
<proteinExistence type="predicted"/>
<protein>
    <recommendedName>
        <fullName evidence="4">Reverse transcriptase domain-containing protein</fullName>
    </recommendedName>
</protein>